<dbReference type="Proteomes" id="UP001379533">
    <property type="component" value="Chromosome"/>
</dbReference>
<organism evidence="2 3">
    <name type="scientific">Pendulispora brunnea</name>
    <dbReference type="NCBI Taxonomy" id="2905690"/>
    <lineage>
        <taxon>Bacteria</taxon>
        <taxon>Pseudomonadati</taxon>
        <taxon>Myxococcota</taxon>
        <taxon>Myxococcia</taxon>
        <taxon>Myxococcales</taxon>
        <taxon>Sorangiineae</taxon>
        <taxon>Pendulisporaceae</taxon>
        <taxon>Pendulispora</taxon>
    </lineage>
</organism>
<dbReference type="EMBL" id="CP089982">
    <property type="protein sequence ID" value="WXA92561.1"/>
    <property type="molecule type" value="Genomic_DNA"/>
</dbReference>
<accession>A0ABZ2K1F1</accession>
<dbReference type="RefSeq" id="WP_394843164.1">
    <property type="nucleotide sequence ID" value="NZ_CP089982.1"/>
</dbReference>
<evidence type="ECO:0000313" key="2">
    <source>
        <dbReference type="EMBL" id="WXA92561.1"/>
    </source>
</evidence>
<gene>
    <name evidence="2" type="ORF">LZC95_39705</name>
</gene>
<dbReference type="PROSITE" id="PS51352">
    <property type="entry name" value="THIOREDOXIN_2"/>
    <property type="match status" value="1"/>
</dbReference>
<reference evidence="2 3" key="1">
    <citation type="submission" date="2021-12" db="EMBL/GenBank/DDBJ databases">
        <title>Discovery of the Pendulisporaceae a myxobacterial family with distinct sporulation behavior and unique specialized metabolism.</title>
        <authorList>
            <person name="Garcia R."/>
            <person name="Popoff A."/>
            <person name="Bader C.D."/>
            <person name="Loehr J."/>
            <person name="Walesch S."/>
            <person name="Walt C."/>
            <person name="Boldt J."/>
            <person name="Bunk B."/>
            <person name="Haeckl F.J.F.P.J."/>
            <person name="Gunesch A.P."/>
            <person name="Birkelbach J."/>
            <person name="Nuebel U."/>
            <person name="Pietschmann T."/>
            <person name="Bach T."/>
            <person name="Mueller R."/>
        </authorList>
    </citation>
    <scope>NUCLEOTIDE SEQUENCE [LARGE SCALE GENOMIC DNA]</scope>
    <source>
        <strain evidence="2 3">MSr12523</strain>
    </source>
</reference>
<name>A0ABZ2K1F1_9BACT</name>
<feature type="domain" description="Thioredoxin" evidence="1">
    <location>
        <begin position="1"/>
        <end position="159"/>
    </location>
</feature>
<dbReference type="InterPro" id="IPR050553">
    <property type="entry name" value="Thioredoxin_ResA/DsbE_sf"/>
</dbReference>
<dbReference type="PANTHER" id="PTHR42852:SF13">
    <property type="entry name" value="PROTEIN DIPZ"/>
    <property type="match status" value="1"/>
</dbReference>
<dbReference type="Pfam" id="PF00578">
    <property type="entry name" value="AhpC-TSA"/>
    <property type="match status" value="1"/>
</dbReference>
<evidence type="ECO:0000313" key="3">
    <source>
        <dbReference type="Proteomes" id="UP001379533"/>
    </source>
</evidence>
<keyword evidence="3" id="KW-1185">Reference proteome</keyword>
<sequence length="185" mass="20639">MRIPRLAPEWTTTEWLNTSEPLTLERLRGRVVLLHAFQMLCPGCVTRGIPQAQRVAEYFSHEPLVVVGLHTVFEHHEAMRVESLRAFLHEYRVRFPVGVDAPDPAGGFIPRTMKAYAMQGTPTTVLIDGDGRIRQQTFGVHDDLRLGAALAQLLSELRGARHSAVDGATLEPKRFGCDEDGCANR</sequence>
<dbReference type="InterPro" id="IPR036249">
    <property type="entry name" value="Thioredoxin-like_sf"/>
</dbReference>
<dbReference type="InterPro" id="IPR000866">
    <property type="entry name" value="AhpC/TSA"/>
</dbReference>
<protein>
    <submittedName>
        <fullName evidence="2">Redoxin domain-containing protein</fullName>
    </submittedName>
</protein>
<dbReference type="SUPFAM" id="SSF52833">
    <property type="entry name" value="Thioredoxin-like"/>
    <property type="match status" value="1"/>
</dbReference>
<proteinExistence type="predicted"/>
<dbReference type="Gene3D" id="3.40.30.10">
    <property type="entry name" value="Glutaredoxin"/>
    <property type="match status" value="1"/>
</dbReference>
<dbReference type="InterPro" id="IPR013766">
    <property type="entry name" value="Thioredoxin_domain"/>
</dbReference>
<evidence type="ECO:0000259" key="1">
    <source>
        <dbReference type="PROSITE" id="PS51352"/>
    </source>
</evidence>
<dbReference type="PANTHER" id="PTHR42852">
    <property type="entry name" value="THIOL:DISULFIDE INTERCHANGE PROTEIN DSBE"/>
    <property type="match status" value="1"/>
</dbReference>